<feature type="region of interest" description="Disordered" evidence="2">
    <location>
        <begin position="531"/>
        <end position="578"/>
    </location>
</feature>
<organism evidence="3">
    <name type="scientific">Hanusia phi</name>
    <dbReference type="NCBI Taxonomy" id="3032"/>
    <lineage>
        <taxon>Eukaryota</taxon>
        <taxon>Cryptophyceae</taxon>
        <taxon>Pyrenomonadales</taxon>
        <taxon>Geminigeraceae</taxon>
        <taxon>Hanusia</taxon>
    </lineage>
</organism>
<name>A0A7S0HN84_9CRYP</name>
<feature type="coiled-coil region" evidence="1">
    <location>
        <begin position="18"/>
        <end position="63"/>
    </location>
</feature>
<evidence type="ECO:0000256" key="2">
    <source>
        <dbReference type="SAM" id="MobiDB-lite"/>
    </source>
</evidence>
<dbReference type="AlphaFoldDB" id="A0A7S0HN84"/>
<feature type="coiled-coil region" evidence="1">
    <location>
        <begin position="138"/>
        <end position="239"/>
    </location>
</feature>
<feature type="compositionally biased region" description="Acidic residues" evidence="2">
    <location>
        <begin position="645"/>
        <end position="654"/>
    </location>
</feature>
<protein>
    <submittedName>
        <fullName evidence="3">Uncharacterized protein</fullName>
    </submittedName>
</protein>
<gene>
    <name evidence="3" type="ORF">HPHI1048_LOCUS14915</name>
</gene>
<keyword evidence="1" id="KW-0175">Coiled coil</keyword>
<sequence length="729" mass="83158">MEGKEKKDGKQSASKMEALENKKLIERLQLEKDSLQSRVRELISAHEKEVQVHRSRYAELLEQKDRGSTEQKLLHSISAALVSLYIELKERKALTVSEDMEAEHRALNKANPMVILAYIRTHIRSLLSSYEDSELELRAQLKLAYEEAQRNVRDLKEKVQAAQDGQTRALGIAEEAKDKLEDAELAKDSALSDTKNLIDQVKSDQMALVLQMRAKGEENEKLQRVIEEKDRLLKQQEAQVLRVSGLESEIQTLKAENLLSRKKLEAQHNAKTSHFKNEIKKLAMIESENEALQGKLKMLELELKNARTAYTSTSFQTEQMKAQRFEKLHQTKSKQVEDLETKIRSLQKTAEKNEKDAAEWREKYKKLYEAVRKQGMEREERLKNNVDVHHIAEQLSVPYYKDLVREKDREIQQLTTRIKRLSSSNLNSKLSERNFLNEKMQMSEKINELHHKLQLAEDANSELLQLVSRQEATVVSHRRASSPTEPPAQRRSSIAGSVISPPSSPARGRGFAYKMGSSMGSLVLQEEEMSIAEMEQEDQSPPRPSRNPLRPFSAMSRRSARMDAIPDDLQERREEEDDGLWLRSREETMDEATVSRIAELEEANRRMTVELKQMKNVMAISRGAADAYEAVVARLGATENGARSDEDEDEEVGELPERVKPGKSRKSQVTKMRELASFHRPPRPQSAPPGRDPLISRPSSALRKDATTTTNKLARTRVPRPSSAIPGNA</sequence>
<dbReference type="EMBL" id="HBEO01022039">
    <property type="protein sequence ID" value="CAD8492225.1"/>
    <property type="molecule type" value="Transcribed_RNA"/>
</dbReference>
<accession>A0A7S0HN84</accession>
<feature type="region of interest" description="Disordered" evidence="2">
    <location>
        <begin position="639"/>
        <end position="729"/>
    </location>
</feature>
<reference evidence="3" key="1">
    <citation type="submission" date="2021-01" db="EMBL/GenBank/DDBJ databases">
        <authorList>
            <person name="Corre E."/>
            <person name="Pelletier E."/>
            <person name="Niang G."/>
            <person name="Scheremetjew M."/>
            <person name="Finn R."/>
            <person name="Kale V."/>
            <person name="Holt S."/>
            <person name="Cochrane G."/>
            <person name="Meng A."/>
            <person name="Brown T."/>
            <person name="Cohen L."/>
        </authorList>
    </citation>
    <scope>NUCLEOTIDE SEQUENCE</scope>
    <source>
        <strain evidence="3">CCMP325</strain>
    </source>
</reference>
<feature type="region of interest" description="Disordered" evidence="2">
    <location>
        <begin position="474"/>
        <end position="512"/>
    </location>
</feature>
<evidence type="ECO:0000313" key="3">
    <source>
        <dbReference type="EMBL" id="CAD8492225.1"/>
    </source>
</evidence>
<proteinExistence type="predicted"/>
<evidence type="ECO:0000256" key="1">
    <source>
        <dbReference type="SAM" id="Coils"/>
    </source>
</evidence>
<feature type="coiled-coil region" evidence="1">
    <location>
        <begin position="404"/>
        <end position="466"/>
    </location>
</feature>
<feature type="coiled-coil region" evidence="1">
    <location>
        <begin position="282"/>
        <end position="370"/>
    </location>
</feature>